<dbReference type="Proteomes" id="UP000249254">
    <property type="component" value="Unassembled WGS sequence"/>
</dbReference>
<dbReference type="SUPFAM" id="SSF51182">
    <property type="entry name" value="RmlC-like cupins"/>
    <property type="match status" value="1"/>
</dbReference>
<dbReference type="EMBL" id="QFYQ01000001">
    <property type="protein sequence ID" value="RAK54457.1"/>
    <property type="molecule type" value="Genomic_DNA"/>
</dbReference>
<dbReference type="Gene3D" id="1.10.10.1320">
    <property type="entry name" value="Anti-sigma factor, zinc-finger domain"/>
    <property type="match status" value="1"/>
</dbReference>
<dbReference type="OrthoDB" id="2988517at2"/>
<evidence type="ECO:0000313" key="2">
    <source>
        <dbReference type="EMBL" id="RAK54457.1"/>
    </source>
</evidence>
<protein>
    <submittedName>
        <fullName evidence="2">Transcriptional regulator</fullName>
    </submittedName>
</protein>
<dbReference type="CDD" id="cd20301">
    <property type="entry name" value="cupin_ChrR"/>
    <property type="match status" value="1"/>
</dbReference>
<dbReference type="AlphaFoldDB" id="A0A328AIW6"/>
<organism evidence="2 3">
    <name type="scientific">Phenylobacterium soli</name>
    <dbReference type="NCBI Taxonomy" id="2170551"/>
    <lineage>
        <taxon>Bacteria</taxon>
        <taxon>Pseudomonadati</taxon>
        <taxon>Pseudomonadota</taxon>
        <taxon>Alphaproteobacteria</taxon>
        <taxon>Caulobacterales</taxon>
        <taxon>Caulobacteraceae</taxon>
        <taxon>Phenylobacterium</taxon>
    </lineage>
</organism>
<dbReference type="NCBIfam" id="TIGR02451">
    <property type="entry name" value="anti_sig_ChrR"/>
    <property type="match status" value="1"/>
</dbReference>
<dbReference type="InterPro" id="IPR012807">
    <property type="entry name" value="Anti-sigma_ChrR"/>
</dbReference>
<comment type="caution">
    <text evidence="2">The sequence shown here is derived from an EMBL/GenBank/DDBJ whole genome shotgun (WGS) entry which is preliminary data.</text>
</comment>
<dbReference type="InterPro" id="IPR014710">
    <property type="entry name" value="RmlC-like_jellyroll"/>
</dbReference>
<name>A0A328AIW6_9CAUL</name>
<accession>A0A328AIW6</accession>
<keyword evidence="3" id="KW-1185">Reference proteome</keyword>
<reference evidence="3" key="1">
    <citation type="submission" date="2018-05" db="EMBL/GenBank/DDBJ databases">
        <authorList>
            <person name="Li X."/>
        </authorList>
    </citation>
    <scope>NUCLEOTIDE SEQUENCE [LARGE SCALE GENOMIC DNA]</scope>
    <source>
        <strain evidence="3">LX32</strain>
    </source>
</reference>
<dbReference type="Gene3D" id="2.60.120.10">
    <property type="entry name" value="Jelly Rolls"/>
    <property type="match status" value="1"/>
</dbReference>
<dbReference type="InterPro" id="IPR041916">
    <property type="entry name" value="Anti_sigma_zinc_sf"/>
</dbReference>
<feature type="domain" description="ChrR-like cupin" evidence="1">
    <location>
        <begin position="113"/>
        <end position="201"/>
    </location>
</feature>
<dbReference type="InterPro" id="IPR025979">
    <property type="entry name" value="ChrR-like_cupin_dom"/>
</dbReference>
<dbReference type="InterPro" id="IPR011051">
    <property type="entry name" value="RmlC_Cupin_sf"/>
</dbReference>
<sequence length="222" mass="23273">MTPVQTSLAPTLAGHGPSAERLLAYATGTLSPPEAVVVATHLALRPQADGLVRGLMSVGGEVLESLAPTAMAADALDVALARVEADSGEAAAPPPLNDMPELPGPLRRYPLGRWRWMGPGVRVRDVGAPRDGACRVILLKIDPGRSTPLHTHGGVELTCVLSGAYATETARFDVGDLEEADGEVLHQPRVVSHEPCLCVAALDGQLLLPGVLGRLMQPFIRL</sequence>
<proteinExistence type="predicted"/>
<evidence type="ECO:0000259" key="1">
    <source>
        <dbReference type="Pfam" id="PF12973"/>
    </source>
</evidence>
<dbReference type="Pfam" id="PF12973">
    <property type="entry name" value="Cupin_7"/>
    <property type="match status" value="1"/>
</dbReference>
<gene>
    <name evidence="2" type="ORF">DJ017_07940</name>
</gene>
<dbReference type="RefSeq" id="WP_111528208.1">
    <property type="nucleotide sequence ID" value="NZ_JBHRSG010000004.1"/>
</dbReference>
<evidence type="ECO:0000313" key="3">
    <source>
        <dbReference type="Proteomes" id="UP000249254"/>
    </source>
</evidence>